<accession>A0ABY7FLR6</accession>
<sequence>MPFMAVSGARANDHIGMARIGTTNFLFNRTFNCD</sequence>
<evidence type="ECO:0000313" key="2">
    <source>
        <dbReference type="Proteomes" id="UP001164746"/>
    </source>
</evidence>
<proteinExistence type="predicted"/>
<gene>
    <name evidence="1" type="ORF">MAR_015845</name>
</gene>
<dbReference type="Proteomes" id="UP001164746">
    <property type="component" value="Chromosome 12"/>
</dbReference>
<evidence type="ECO:0000313" key="1">
    <source>
        <dbReference type="EMBL" id="WAR21871.1"/>
    </source>
</evidence>
<reference evidence="1" key="1">
    <citation type="submission" date="2022-11" db="EMBL/GenBank/DDBJ databases">
        <title>Centuries of genome instability and evolution in soft-shell clam transmissible cancer (bioRxiv).</title>
        <authorList>
            <person name="Hart S.F.M."/>
            <person name="Yonemitsu M.A."/>
            <person name="Giersch R.M."/>
            <person name="Beal B.F."/>
            <person name="Arriagada G."/>
            <person name="Davis B.W."/>
            <person name="Ostrander E.A."/>
            <person name="Goff S.P."/>
            <person name="Metzger M.J."/>
        </authorList>
    </citation>
    <scope>NUCLEOTIDE SEQUENCE</scope>
    <source>
        <strain evidence="1">MELC-2E11</strain>
        <tissue evidence="1">Siphon/mantle</tissue>
    </source>
</reference>
<organism evidence="1 2">
    <name type="scientific">Mya arenaria</name>
    <name type="common">Soft-shell clam</name>
    <dbReference type="NCBI Taxonomy" id="6604"/>
    <lineage>
        <taxon>Eukaryota</taxon>
        <taxon>Metazoa</taxon>
        <taxon>Spiralia</taxon>
        <taxon>Lophotrochozoa</taxon>
        <taxon>Mollusca</taxon>
        <taxon>Bivalvia</taxon>
        <taxon>Autobranchia</taxon>
        <taxon>Heteroconchia</taxon>
        <taxon>Euheterodonta</taxon>
        <taxon>Imparidentia</taxon>
        <taxon>Neoheterodontei</taxon>
        <taxon>Myida</taxon>
        <taxon>Myoidea</taxon>
        <taxon>Myidae</taxon>
        <taxon>Mya</taxon>
    </lineage>
</organism>
<dbReference type="EMBL" id="CP111023">
    <property type="protein sequence ID" value="WAR21871.1"/>
    <property type="molecule type" value="Genomic_DNA"/>
</dbReference>
<name>A0ABY7FLR6_MYAAR</name>
<keyword evidence="2" id="KW-1185">Reference proteome</keyword>
<protein>
    <submittedName>
        <fullName evidence="1">Uncharacterized protein</fullName>
    </submittedName>
</protein>